<feature type="chain" id="PRO_5001645934" evidence="4">
    <location>
        <begin position="21"/>
        <end position="349"/>
    </location>
</feature>
<dbReference type="AlphaFoldDB" id="A0A067SMH0"/>
<dbReference type="HOGENOM" id="CLU_794641_0_0_1"/>
<dbReference type="InterPro" id="IPR016191">
    <property type="entry name" value="Ribonuclease/ribotoxin"/>
</dbReference>
<feature type="signal peptide" evidence="4">
    <location>
        <begin position="1"/>
        <end position="20"/>
    </location>
</feature>
<dbReference type="GO" id="GO:0004540">
    <property type="term" value="F:RNA nuclease activity"/>
    <property type="evidence" value="ECO:0007669"/>
    <property type="project" value="InterPro"/>
</dbReference>
<evidence type="ECO:0000313" key="5">
    <source>
        <dbReference type="EMBL" id="KDR72106.1"/>
    </source>
</evidence>
<evidence type="ECO:0000313" key="6">
    <source>
        <dbReference type="Proteomes" id="UP000027222"/>
    </source>
</evidence>
<dbReference type="SUPFAM" id="SSF53933">
    <property type="entry name" value="Microbial ribonucleases"/>
    <property type="match status" value="1"/>
</dbReference>
<name>A0A067SMH0_GALM3</name>
<evidence type="ECO:0000256" key="1">
    <source>
        <dbReference type="ARBA" id="ARBA00022722"/>
    </source>
</evidence>
<keyword evidence="2" id="KW-0378">Hydrolase</keyword>
<protein>
    <submittedName>
        <fullName evidence="5">Uncharacterized protein</fullName>
    </submittedName>
</protein>
<dbReference type="GO" id="GO:0016787">
    <property type="term" value="F:hydrolase activity"/>
    <property type="evidence" value="ECO:0007669"/>
    <property type="project" value="UniProtKB-KW"/>
</dbReference>
<evidence type="ECO:0000256" key="3">
    <source>
        <dbReference type="SAM" id="MobiDB-lite"/>
    </source>
</evidence>
<dbReference type="Proteomes" id="UP000027222">
    <property type="component" value="Unassembled WGS sequence"/>
</dbReference>
<accession>A0A067SMH0</accession>
<sequence>MHLQRCLVLVATAYIAFTVARPFPKVNEDPVGALCEVSDAVLEVAPRALTHAQISHHANKVLKHQSIKNTLGKDKRKGVRKENTKAWDKEKLKRKKEEGADGSKPKKKDKKEDAKDRDRFFTQLRKEKKTTRASKWAEVAKTAKLAKSKRKEVKAAWWKANGAKPKELREPIPAAAKFIPKAPAKPKFRWADKADKKQVSAALRNAAQRMQNTANLPARGDAFKISEGEAPYSGAHARKAVMNSYLNQNSPVGPQLMPKPFSNFAYSRTHPEVALRGKSPIPGTHPNLVEYPLTANGWTGHTKVGAARVITSSTGVAGAHNDRFFGVIGHDASRGGDSNDHYLAHHTVV</sequence>
<feature type="compositionally biased region" description="Basic and acidic residues" evidence="3">
    <location>
        <begin position="80"/>
        <end position="120"/>
    </location>
</feature>
<proteinExistence type="predicted"/>
<evidence type="ECO:0000256" key="4">
    <source>
        <dbReference type="SAM" id="SignalP"/>
    </source>
</evidence>
<feature type="region of interest" description="Disordered" evidence="3">
    <location>
        <begin position="67"/>
        <end position="122"/>
    </location>
</feature>
<keyword evidence="6" id="KW-1185">Reference proteome</keyword>
<gene>
    <name evidence="5" type="ORF">GALMADRAFT_1344338</name>
</gene>
<reference evidence="6" key="1">
    <citation type="journal article" date="2014" name="Proc. Natl. Acad. Sci. U.S.A.">
        <title>Extensive sampling of basidiomycete genomes demonstrates inadequacy of the white-rot/brown-rot paradigm for wood decay fungi.</title>
        <authorList>
            <person name="Riley R."/>
            <person name="Salamov A.A."/>
            <person name="Brown D.W."/>
            <person name="Nagy L.G."/>
            <person name="Floudas D."/>
            <person name="Held B.W."/>
            <person name="Levasseur A."/>
            <person name="Lombard V."/>
            <person name="Morin E."/>
            <person name="Otillar R."/>
            <person name="Lindquist E.A."/>
            <person name="Sun H."/>
            <person name="LaButti K.M."/>
            <person name="Schmutz J."/>
            <person name="Jabbour D."/>
            <person name="Luo H."/>
            <person name="Baker S.E."/>
            <person name="Pisabarro A.G."/>
            <person name="Walton J.D."/>
            <person name="Blanchette R.A."/>
            <person name="Henrissat B."/>
            <person name="Martin F."/>
            <person name="Cullen D."/>
            <person name="Hibbett D.S."/>
            <person name="Grigoriev I.V."/>
        </authorList>
    </citation>
    <scope>NUCLEOTIDE SEQUENCE [LARGE SCALE GENOMIC DNA]</scope>
    <source>
        <strain evidence="6">CBS 339.88</strain>
    </source>
</reference>
<dbReference type="OrthoDB" id="3066544at2759"/>
<organism evidence="5 6">
    <name type="scientific">Galerina marginata (strain CBS 339.88)</name>
    <dbReference type="NCBI Taxonomy" id="685588"/>
    <lineage>
        <taxon>Eukaryota</taxon>
        <taxon>Fungi</taxon>
        <taxon>Dikarya</taxon>
        <taxon>Basidiomycota</taxon>
        <taxon>Agaricomycotina</taxon>
        <taxon>Agaricomycetes</taxon>
        <taxon>Agaricomycetidae</taxon>
        <taxon>Agaricales</taxon>
        <taxon>Agaricineae</taxon>
        <taxon>Strophariaceae</taxon>
        <taxon>Galerina</taxon>
    </lineage>
</organism>
<evidence type="ECO:0000256" key="2">
    <source>
        <dbReference type="ARBA" id="ARBA00022801"/>
    </source>
</evidence>
<keyword evidence="1" id="KW-0540">Nuclease</keyword>
<dbReference type="GO" id="GO:0003723">
    <property type="term" value="F:RNA binding"/>
    <property type="evidence" value="ECO:0007669"/>
    <property type="project" value="InterPro"/>
</dbReference>
<dbReference type="Gene3D" id="3.10.450.30">
    <property type="entry name" value="Microbial ribonucleases"/>
    <property type="match status" value="1"/>
</dbReference>
<dbReference type="EMBL" id="KL142390">
    <property type="protein sequence ID" value="KDR72106.1"/>
    <property type="molecule type" value="Genomic_DNA"/>
</dbReference>
<keyword evidence="4" id="KW-0732">Signal</keyword>